<evidence type="ECO:0000313" key="5">
    <source>
        <dbReference type="Proteomes" id="UP000247810"/>
    </source>
</evidence>
<dbReference type="InterPro" id="IPR036259">
    <property type="entry name" value="MFS_trans_sf"/>
</dbReference>
<dbReference type="OrthoDB" id="4779622at2759"/>
<gene>
    <name evidence="4" type="ORF">BO71DRAFT_401120</name>
</gene>
<feature type="chain" id="PRO_5016339098" description="Major facilitator superfamily (MFS) profile domain-containing protein" evidence="2">
    <location>
        <begin position="24"/>
        <end position="58"/>
    </location>
</feature>
<dbReference type="Gene3D" id="1.20.1720.10">
    <property type="entry name" value="Multidrug resistance protein D"/>
    <property type="match status" value="1"/>
</dbReference>
<keyword evidence="5" id="KW-1185">Reference proteome</keyword>
<dbReference type="GO" id="GO:0022857">
    <property type="term" value="F:transmembrane transporter activity"/>
    <property type="evidence" value="ECO:0007669"/>
    <property type="project" value="InterPro"/>
</dbReference>
<accession>A0A319ELB1</accession>
<evidence type="ECO:0000256" key="2">
    <source>
        <dbReference type="SAM" id="SignalP"/>
    </source>
</evidence>
<evidence type="ECO:0000259" key="3">
    <source>
        <dbReference type="PROSITE" id="PS50850"/>
    </source>
</evidence>
<keyword evidence="2" id="KW-0732">Signal</keyword>
<protein>
    <recommendedName>
        <fullName evidence="3">Major facilitator superfamily (MFS) profile domain-containing protein</fullName>
    </recommendedName>
</protein>
<comment type="subcellular location">
    <subcellularLocation>
        <location evidence="1">Membrane</location>
        <topology evidence="1">Multi-pass membrane protein</topology>
    </subcellularLocation>
</comment>
<organism evidence="4 5">
    <name type="scientific">Aspergillus ellipticus CBS 707.79</name>
    <dbReference type="NCBI Taxonomy" id="1448320"/>
    <lineage>
        <taxon>Eukaryota</taxon>
        <taxon>Fungi</taxon>
        <taxon>Dikarya</taxon>
        <taxon>Ascomycota</taxon>
        <taxon>Pezizomycotina</taxon>
        <taxon>Eurotiomycetes</taxon>
        <taxon>Eurotiomycetidae</taxon>
        <taxon>Eurotiales</taxon>
        <taxon>Aspergillaceae</taxon>
        <taxon>Aspergillus</taxon>
        <taxon>Aspergillus subgen. Circumdati</taxon>
    </lineage>
</organism>
<sequence length="58" mass="5945">MYSTRWAFLAGIAIFEIESLVCGFSPTSSTPIVDRSISGLGAGSINAGAVVMLPTPSP</sequence>
<dbReference type="AlphaFoldDB" id="A0A319ELB1"/>
<dbReference type="STRING" id="1448320.A0A319ELB1"/>
<dbReference type="VEuPathDB" id="FungiDB:BO71DRAFT_401120"/>
<reference evidence="4 5" key="1">
    <citation type="submission" date="2018-02" db="EMBL/GenBank/DDBJ databases">
        <title>The genomes of Aspergillus section Nigri reveals drivers in fungal speciation.</title>
        <authorList>
            <consortium name="DOE Joint Genome Institute"/>
            <person name="Vesth T.C."/>
            <person name="Nybo J."/>
            <person name="Theobald S."/>
            <person name="Brandl J."/>
            <person name="Frisvad J.C."/>
            <person name="Nielsen K.F."/>
            <person name="Lyhne E.K."/>
            <person name="Kogle M.E."/>
            <person name="Kuo A."/>
            <person name="Riley R."/>
            <person name="Clum A."/>
            <person name="Nolan M."/>
            <person name="Lipzen A."/>
            <person name="Salamov A."/>
            <person name="Henrissat B."/>
            <person name="Wiebenga A."/>
            <person name="De vries R.P."/>
            <person name="Grigoriev I.V."/>
            <person name="Mortensen U.H."/>
            <person name="Andersen M.R."/>
            <person name="Baker S.E."/>
        </authorList>
    </citation>
    <scope>NUCLEOTIDE SEQUENCE [LARGE SCALE GENOMIC DNA]</scope>
    <source>
        <strain evidence="4 5">CBS 707.79</strain>
    </source>
</reference>
<dbReference type="SUPFAM" id="SSF103473">
    <property type="entry name" value="MFS general substrate transporter"/>
    <property type="match status" value="1"/>
</dbReference>
<dbReference type="InterPro" id="IPR020846">
    <property type="entry name" value="MFS_dom"/>
</dbReference>
<name>A0A319ELB1_9EURO</name>
<evidence type="ECO:0000313" key="4">
    <source>
        <dbReference type="EMBL" id="PYH91742.1"/>
    </source>
</evidence>
<feature type="signal peptide" evidence="2">
    <location>
        <begin position="1"/>
        <end position="23"/>
    </location>
</feature>
<feature type="domain" description="Major facilitator superfamily (MFS) profile" evidence="3">
    <location>
        <begin position="1"/>
        <end position="58"/>
    </location>
</feature>
<proteinExistence type="predicted"/>
<dbReference type="EMBL" id="KZ825935">
    <property type="protein sequence ID" value="PYH91742.1"/>
    <property type="molecule type" value="Genomic_DNA"/>
</dbReference>
<dbReference type="Proteomes" id="UP000247810">
    <property type="component" value="Unassembled WGS sequence"/>
</dbReference>
<evidence type="ECO:0000256" key="1">
    <source>
        <dbReference type="ARBA" id="ARBA00004141"/>
    </source>
</evidence>
<dbReference type="PROSITE" id="PS50850">
    <property type="entry name" value="MFS"/>
    <property type="match status" value="1"/>
</dbReference>
<dbReference type="GO" id="GO:0016020">
    <property type="term" value="C:membrane"/>
    <property type="evidence" value="ECO:0007669"/>
    <property type="project" value="UniProtKB-SubCell"/>
</dbReference>